<dbReference type="OrthoDB" id="9777352at2"/>
<keyword evidence="3 4" id="KW-0408">Iron</keyword>
<dbReference type="GO" id="GO:0020037">
    <property type="term" value="F:heme binding"/>
    <property type="evidence" value="ECO:0007669"/>
    <property type="project" value="InterPro"/>
</dbReference>
<evidence type="ECO:0000256" key="3">
    <source>
        <dbReference type="ARBA" id="ARBA00023004"/>
    </source>
</evidence>
<feature type="chain" id="PRO_5018316475" description="Cytochrome c domain-containing protein" evidence="5">
    <location>
        <begin position="22"/>
        <end position="410"/>
    </location>
</feature>
<dbReference type="Proteomes" id="UP000268623">
    <property type="component" value="Unassembled WGS sequence"/>
</dbReference>
<evidence type="ECO:0000256" key="5">
    <source>
        <dbReference type="SAM" id="SignalP"/>
    </source>
</evidence>
<evidence type="ECO:0000256" key="1">
    <source>
        <dbReference type="ARBA" id="ARBA00022617"/>
    </source>
</evidence>
<proteinExistence type="predicted"/>
<keyword evidence="8" id="KW-1185">Reference proteome</keyword>
<feature type="domain" description="Cytochrome c" evidence="6">
    <location>
        <begin position="19"/>
        <end position="144"/>
    </location>
</feature>
<sequence>MKAPSAAILLCVCLWASQAFASNARALFLRGELPGGGHTQPCAGCHGLDGGGRREGGLQAPALDTESLTDRAGASGYDGGALARLLADGRTPDGRNIDRVMPRIVIDAPLADELLGFLGSLRAEDSAGVEQEGIRIGVFVARADDALPALFAAAVVRWSEGGQIFGRRILVEPVNEADLRRRASSLFAIVGLTAAQREIEATLTKNGLLNLFPRHPFEGDEDADRNRGLTPDFTALGQALGAAASECGSVSIDDDDARRAPSLFAAMKRELKPGPSMTRKCRISLGGVPLLATDEHLIAPLDVVAGRLDEMKARPAGATLIDIRPASSEDTTVEIRALSDALRFADAGALVLVDGLIRAGRRLTRSRFMQALDTAVLAPPGWRKIDYRQYRLSGVVETNRIELGAGAARH</sequence>
<dbReference type="AlphaFoldDB" id="A0A3M9XST5"/>
<organism evidence="7 8">
    <name type="scientific">Methylocystis hirsuta</name>
    <dbReference type="NCBI Taxonomy" id="369798"/>
    <lineage>
        <taxon>Bacteria</taxon>
        <taxon>Pseudomonadati</taxon>
        <taxon>Pseudomonadota</taxon>
        <taxon>Alphaproteobacteria</taxon>
        <taxon>Hyphomicrobiales</taxon>
        <taxon>Methylocystaceae</taxon>
        <taxon>Methylocystis</taxon>
    </lineage>
</organism>
<gene>
    <name evidence="7" type="ORF">D1O30_18925</name>
</gene>
<evidence type="ECO:0000313" key="8">
    <source>
        <dbReference type="Proteomes" id="UP000268623"/>
    </source>
</evidence>
<reference evidence="7 8" key="1">
    <citation type="submission" date="2018-08" db="EMBL/GenBank/DDBJ databases">
        <title>Genome sequence of Methylocystis hirsuta CSC1, a methanotroph able to accumulate PHAs.</title>
        <authorList>
            <person name="Bordel S."/>
            <person name="Rodriguez E."/>
            <person name="Gancedo J."/>
            <person name="Munoz R."/>
        </authorList>
    </citation>
    <scope>NUCLEOTIDE SEQUENCE [LARGE SCALE GENOMIC DNA]</scope>
    <source>
        <strain evidence="7 8">CSC1</strain>
    </source>
</reference>
<dbReference type="SUPFAM" id="SSF46626">
    <property type="entry name" value="Cytochrome c"/>
    <property type="match status" value="1"/>
</dbReference>
<keyword evidence="2 4" id="KW-0479">Metal-binding</keyword>
<keyword evidence="1 4" id="KW-0349">Heme</keyword>
<name>A0A3M9XST5_9HYPH</name>
<dbReference type="InterPro" id="IPR009056">
    <property type="entry name" value="Cyt_c-like_dom"/>
</dbReference>
<evidence type="ECO:0000313" key="7">
    <source>
        <dbReference type="EMBL" id="RNJ51357.1"/>
    </source>
</evidence>
<dbReference type="EMBL" id="QWDD01000001">
    <property type="protein sequence ID" value="RNJ51357.1"/>
    <property type="molecule type" value="Genomic_DNA"/>
</dbReference>
<comment type="caution">
    <text evidence="7">The sequence shown here is derived from an EMBL/GenBank/DDBJ whole genome shotgun (WGS) entry which is preliminary data.</text>
</comment>
<keyword evidence="5" id="KW-0732">Signal</keyword>
<dbReference type="GO" id="GO:0009055">
    <property type="term" value="F:electron transfer activity"/>
    <property type="evidence" value="ECO:0007669"/>
    <property type="project" value="InterPro"/>
</dbReference>
<evidence type="ECO:0000256" key="2">
    <source>
        <dbReference type="ARBA" id="ARBA00022723"/>
    </source>
</evidence>
<dbReference type="RefSeq" id="WP_123177228.1">
    <property type="nucleotide sequence ID" value="NZ_QWDD01000001.1"/>
</dbReference>
<dbReference type="PROSITE" id="PS51007">
    <property type="entry name" value="CYTC"/>
    <property type="match status" value="1"/>
</dbReference>
<protein>
    <recommendedName>
        <fullName evidence="6">Cytochrome c domain-containing protein</fullName>
    </recommendedName>
</protein>
<dbReference type="GO" id="GO:0046872">
    <property type="term" value="F:metal ion binding"/>
    <property type="evidence" value="ECO:0007669"/>
    <property type="project" value="UniProtKB-KW"/>
</dbReference>
<evidence type="ECO:0000259" key="6">
    <source>
        <dbReference type="PROSITE" id="PS51007"/>
    </source>
</evidence>
<evidence type="ECO:0000256" key="4">
    <source>
        <dbReference type="PROSITE-ProRule" id="PRU00433"/>
    </source>
</evidence>
<dbReference type="InterPro" id="IPR036909">
    <property type="entry name" value="Cyt_c-like_dom_sf"/>
</dbReference>
<accession>A0A3M9XST5</accession>
<feature type="signal peptide" evidence="5">
    <location>
        <begin position="1"/>
        <end position="21"/>
    </location>
</feature>